<dbReference type="PANTHER" id="PTHR32096">
    <property type="entry name" value="WRKY TRANSCRIPTION FACTOR 30-RELATED-RELATED"/>
    <property type="match status" value="1"/>
</dbReference>
<evidence type="ECO:0000256" key="4">
    <source>
        <dbReference type="ARBA" id="ARBA00023163"/>
    </source>
</evidence>
<evidence type="ECO:0000256" key="7">
    <source>
        <dbReference type="SAM" id="MobiDB-lite"/>
    </source>
</evidence>
<dbReference type="GO" id="GO:0005634">
    <property type="term" value="C:nucleus"/>
    <property type="evidence" value="ECO:0007669"/>
    <property type="project" value="UniProtKB-SubCell"/>
</dbReference>
<accession>A0A6A2WPN6</accession>
<evidence type="ECO:0000256" key="6">
    <source>
        <dbReference type="ARBA" id="ARBA00060850"/>
    </source>
</evidence>
<dbReference type="GO" id="GO:0042542">
    <property type="term" value="P:response to hydrogen peroxide"/>
    <property type="evidence" value="ECO:0007669"/>
    <property type="project" value="UniProtKB-ARBA"/>
</dbReference>
<dbReference type="GO" id="GO:0009751">
    <property type="term" value="P:response to salicylic acid"/>
    <property type="evidence" value="ECO:0007669"/>
    <property type="project" value="UniProtKB-ARBA"/>
</dbReference>
<gene>
    <name evidence="9" type="ORF">F3Y22_tig00113156pilonHSYRG00119</name>
</gene>
<keyword evidence="3" id="KW-0238">DNA-binding</keyword>
<dbReference type="GO" id="GO:0010193">
    <property type="term" value="P:response to ozone"/>
    <property type="evidence" value="ECO:0007669"/>
    <property type="project" value="UniProtKB-ARBA"/>
</dbReference>
<dbReference type="InterPro" id="IPR044810">
    <property type="entry name" value="WRKY_plant"/>
</dbReference>
<comment type="subcellular location">
    <subcellularLocation>
        <location evidence="1">Nucleus</location>
    </subcellularLocation>
</comment>
<protein>
    <recommendedName>
        <fullName evidence="8">WRKY domain-containing protein</fullName>
    </recommendedName>
</protein>
<dbReference type="InterPro" id="IPR036576">
    <property type="entry name" value="WRKY_dom_sf"/>
</dbReference>
<dbReference type="SUPFAM" id="SSF118290">
    <property type="entry name" value="WRKY DNA-binding domain"/>
    <property type="match status" value="1"/>
</dbReference>
<keyword evidence="4" id="KW-0804">Transcription</keyword>
<feature type="domain" description="WRKY" evidence="8">
    <location>
        <begin position="124"/>
        <end position="187"/>
    </location>
</feature>
<dbReference type="InterPro" id="IPR003657">
    <property type="entry name" value="WRKY_dom"/>
</dbReference>
<evidence type="ECO:0000256" key="1">
    <source>
        <dbReference type="ARBA" id="ARBA00004123"/>
    </source>
</evidence>
<dbReference type="FunFam" id="2.20.25.80:FF:000009">
    <property type="entry name" value="WRKY transcription factor 53"/>
    <property type="match status" value="1"/>
</dbReference>
<dbReference type="PROSITE" id="PS50811">
    <property type="entry name" value="WRKY"/>
    <property type="match status" value="1"/>
</dbReference>
<comment type="similarity">
    <text evidence="6">Belongs to the WRKY group III family.</text>
</comment>
<dbReference type="GO" id="GO:0000976">
    <property type="term" value="F:transcription cis-regulatory region binding"/>
    <property type="evidence" value="ECO:0007669"/>
    <property type="project" value="TreeGrafter"/>
</dbReference>
<dbReference type="GO" id="GO:0003700">
    <property type="term" value="F:DNA-binding transcription factor activity"/>
    <property type="evidence" value="ECO:0007669"/>
    <property type="project" value="InterPro"/>
</dbReference>
<dbReference type="Gene3D" id="2.20.25.80">
    <property type="entry name" value="WRKY domain"/>
    <property type="match status" value="1"/>
</dbReference>
<evidence type="ECO:0000256" key="2">
    <source>
        <dbReference type="ARBA" id="ARBA00023015"/>
    </source>
</evidence>
<feature type="region of interest" description="Disordered" evidence="7">
    <location>
        <begin position="194"/>
        <end position="215"/>
    </location>
</feature>
<evidence type="ECO:0000256" key="3">
    <source>
        <dbReference type="ARBA" id="ARBA00023125"/>
    </source>
</evidence>
<sequence>MEDMGKWERMNLINELTRGRELARQLQAHLNAPSSDDETKELLVQKIHDSYQKALLMVNCNVNTSLIVTQQAPEETIAMPECGYLMGEDSDRHFGKPELKDASKKRNSTQPRWIQKIRVAPGMAVEGPLDDGFSWRKYGQKDILGSKHPRGYYRCTHRGVRGCSAMKQVQRSGDDPTIFEITYIGDHTCTNVTSSLNSTSGTSDENQEQEQLLHNQKQSSEDLFLSFQSDLKVQTQDLVHHDRHQTWHSFPYTSSTSNIVLSAPSLAENDGVRNHLQSNTVSLTASRANFSFQARDDQTQVTDEYKIVQAAAILATSSPTVGLDFPLGNSQFDQNITFDNNGFFP</sequence>
<evidence type="ECO:0000259" key="8">
    <source>
        <dbReference type="PROSITE" id="PS50811"/>
    </source>
</evidence>
<evidence type="ECO:0000256" key="5">
    <source>
        <dbReference type="ARBA" id="ARBA00023242"/>
    </source>
</evidence>
<keyword evidence="5" id="KW-0539">Nucleus</keyword>
<name>A0A6A2WPN6_HIBSY</name>
<dbReference type="SMART" id="SM00774">
    <property type="entry name" value="WRKY"/>
    <property type="match status" value="1"/>
</dbReference>
<keyword evidence="2" id="KW-0805">Transcription regulation</keyword>
<dbReference type="PANTHER" id="PTHR32096:SF115">
    <property type="entry name" value="WRKY TRANSCRIPTION FACTOR 30-RELATED"/>
    <property type="match status" value="1"/>
</dbReference>
<organism evidence="9 10">
    <name type="scientific">Hibiscus syriacus</name>
    <name type="common">Rose of Sharon</name>
    <dbReference type="NCBI Taxonomy" id="106335"/>
    <lineage>
        <taxon>Eukaryota</taxon>
        <taxon>Viridiplantae</taxon>
        <taxon>Streptophyta</taxon>
        <taxon>Embryophyta</taxon>
        <taxon>Tracheophyta</taxon>
        <taxon>Spermatophyta</taxon>
        <taxon>Magnoliopsida</taxon>
        <taxon>eudicotyledons</taxon>
        <taxon>Gunneridae</taxon>
        <taxon>Pentapetalae</taxon>
        <taxon>rosids</taxon>
        <taxon>malvids</taxon>
        <taxon>Malvales</taxon>
        <taxon>Malvaceae</taxon>
        <taxon>Malvoideae</taxon>
        <taxon>Hibiscus</taxon>
    </lineage>
</organism>
<proteinExistence type="inferred from homology"/>
<comment type="caution">
    <text evidence="9">The sequence shown here is derived from an EMBL/GenBank/DDBJ whole genome shotgun (WGS) entry which is preliminary data.</text>
</comment>
<dbReference type="Pfam" id="PF03106">
    <property type="entry name" value="WRKY"/>
    <property type="match status" value="1"/>
</dbReference>
<dbReference type="Proteomes" id="UP000436088">
    <property type="component" value="Unassembled WGS sequence"/>
</dbReference>
<feature type="compositionally biased region" description="Polar residues" evidence="7">
    <location>
        <begin position="194"/>
        <end position="204"/>
    </location>
</feature>
<reference evidence="9" key="1">
    <citation type="submission" date="2019-09" db="EMBL/GenBank/DDBJ databases">
        <title>Draft genome information of white flower Hibiscus syriacus.</title>
        <authorList>
            <person name="Kim Y.-M."/>
        </authorList>
    </citation>
    <scope>NUCLEOTIDE SEQUENCE [LARGE SCALE GENOMIC DNA]</scope>
    <source>
        <strain evidence="9">YM2019G1</strain>
    </source>
</reference>
<dbReference type="GO" id="GO:0010150">
    <property type="term" value="P:leaf senescence"/>
    <property type="evidence" value="ECO:0007669"/>
    <property type="project" value="UniProtKB-ARBA"/>
</dbReference>
<keyword evidence="10" id="KW-1185">Reference proteome</keyword>
<evidence type="ECO:0000313" key="10">
    <source>
        <dbReference type="Proteomes" id="UP000436088"/>
    </source>
</evidence>
<evidence type="ECO:0000313" key="9">
    <source>
        <dbReference type="EMBL" id="KAE8662732.1"/>
    </source>
</evidence>
<dbReference type="AlphaFoldDB" id="A0A6A2WPN6"/>
<dbReference type="EMBL" id="VEPZ02001695">
    <property type="protein sequence ID" value="KAE8662732.1"/>
    <property type="molecule type" value="Genomic_DNA"/>
</dbReference>
<dbReference type="OrthoDB" id="1888929at2759"/>